<keyword evidence="2" id="KW-1185">Reference proteome</keyword>
<protein>
    <submittedName>
        <fullName evidence="1">Uncharacterized protein</fullName>
    </submittedName>
</protein>
<accession>A0A484M0I4</accession>
<gene>
    <name evidence="1" type="ORF">CCAM_LOCUS24078</name>
</gene>
<dbReference type="Proteomes" id="UP000595140">
    <property type="component" value="Unassembled WGS sequence"/>
</dbReference>
<evidence type="ECO:0000313" key="1">
    <source>
        <dbReference type="EMBL" id="VFQ82302.1"/>
    </source>
</evidence>
<name>A0A484M0I4_9ASTE</name>
<organism evidence="1 2">
    <name type="scientific">Cuscuta campestris</name>
    <dbReference type="NCBI Taxonomy" id="132261"/>
    <lineage>
        <taxon>Eukaryota</taxon>
        <taxon>Viridiplantae</taxon>
        <taxon>Streptophyta</taxon>
        <taxon>Embryophyta</taxon>
        <taxon>Tracheophyta</taxon>
        <taxon>Spermatophyta</taxon>
        <taxon>Magnoliopsida</taxon>
        <taxon>eudicotyledons</taxon>
        <taxon>Gunneridae</taxon>
        <taxon>Pentapetalae</taxon>
        <taxon>asterids</taxon>
        <taxon>lamiids</taxon>
        <taxon>Solanales</taxon>
        <taxon>Convolvulaceae</taxon>
        <taxon>Cuscuteae</taxon>
        <taxon>Cuscuta</taxon>
        <taxon>Cuscuta subgen. Grammica</taxon>
        <taxon>Cuscuta sect. Cleistogrammica</taxon>
    </lineage>
</organism>
<proteinExistence type="predicted"/>
<dbReference type="AlphaFoldDB" id="A0A484M0I4"/>
<sequence>MDSEHLRYLSVIGETVDEFDPEEAIEDEKTFSASGDLVIEQLHPFEEGISKVAEVVLDSEEEDEPTEPLRAPVSSFVCGRNVSEHVMMCSREEGAGVERKNLSGNDGGCGGGEGSTAVAVNLGGNNSGVDSAAAW</sequence>
<dbReference type="EMBL" id="OOIL02002358">
    <property type="protein sequence ID" value="VFQ82302.1"/>
    <property type="molecule type" value="Genomic_DNA"/>
</dbReference>
<evidence type="ECO:0000313" key="2">
    <source>
        <dbReference type="Proteomes" id="UP000595140"/>
    </source>
</evidence>
<reference evidence="1 2" key="1">
    <citation type="submission" date="2018-04" db="EMBL/GenBank/DDBJ databases">
        <authorList>
            <person name="Vogel A."/>
        </authorList>
    </citation>
    <scope>NUCLEOTIDE SEQUENCE [LARGE SCALE GENOMIC DNA]</scope>
</reference>